<keyword evidence="1" id="KW-0808">Transferase</keyword>
<comment type="caution">
    <text evidence="4">The sequence shown here is derived from an EMBL/GenBank/DDBJ whole genome shotgun (WGS) entry which is preliminary data.</text>
</comment>
<dbReference type="PANTHER" id="PTHR10908">
    <property type="entry name" value="SEROTONIN N-ACETYLTRANSFERASE"/>
    <property type="match status" value="1"/>
</dbReference>
<accession>A0A1B7SH39</accession>
<dbReference type="OrthoDB" id="30840at2759"/>
<dbReference type="SUPFAM" id="SSF55729">
    <property type="entry name" value="Acyl-CoA N-acyltransferases (Nat)"/>
    <property type="match status" value="1"/>
</dbReference>
<dbReference type="RefSeq" id="XP_018210738.1">
    <property type="nucleotide sequence ID" value="XM_018357503.1"/>
</dbReference>
<dbReference type="GO" id="GO:0006325">
    <property type="term" value="P:chromatin organization"/>
    <property type="evidence" value="ECO:0007669"/>
    <property type="project" value="EnsemblFungi"/>
</dbReference>
<name>A0A1B7SH39_9ASCO</name>
<dbReference type="Gene3D" id="3.40.630.30">
    <property type="match status" value="1"/>
</dbReference>
<proteinExistence type="predicted"/>
<feature type="compositionally biased region" description="Low complexity" evidence="3">
    <location>
        <begin position="1"/>
        <end position="18"/>
    </location>
</feature>
<keyword evidence="5" id="KW-1185">Reference proteome</keyword>
<sequence length="230" mass="25946">MSSIESTTESSSSASSQDSKQKLDSGSKQKPEHLCIRPLTIYDWQQVMELEAQGFPEHERCSEEKIKYRLTVCPELCSGLFVREFEENAAQNDSPPPRSTIVKEKLIGHILATKTYDSTITERSMAIPKDENDSQSGHVENSRTIGIHAVVIDSQYRGLKLGSLLIKDYLQKLNQQYVADKVVLLAKAQVTPFYRGLGFVDDGVSSCRFAGEEWHDMHCDLTHEDEDEDM</sequence>
<feature type="region of interest" description="Disordered" evidence="3">
    <location>
        <begin position="1"/>
        <end position="30"/>
    </location>
</feature>
<evidence type="ECO:0000313" key="5">
    <source>
        <dbReference type="Proteomes" id="UP000788993"/>
    </source>
</evidence>
<evidence type="ECO:0000256" key="3">
    <source>
        <dbReference type="SAM" id="MobiDB-lite"/>
    </source>
</evidence>
<evidence type="ECO:0000256" key="2">
    <source>
        <dbReference type="ARBA" id="ARBA00023315"/>
    </source>
</evidence>
<dbReference type="GO" id="GO:0005737">
    <property type="term" value="C:cytoplasm"/>
    <property type="evidence" value="ECO:0007669"/>
    <property type="project" value="TreeGrafter"/>
</dbReference>
<reference evidence="4" key="1">
    <citation type="journal article" date="2021" name="Open Biol.">
        <title>Shared evolutionary footprints suggest mitochondrial oxidative damage underlies multiple complex I losses in fungi.</title>
        <authorList>
            <person name="Schikora-Tamarit M.A."/>
            <person name="Marcet-Houben M."/>
            <person name="Nosek J."/>
            <person name="Gabaldon T."/>
        </authorList>
    </citation>
    <scope>NUCLEOTIDE SEQUENCE</scope>
    <source>
        <strain evidence="4">NCAIM Y.01608</strain>
    </source>
</reference>
<dbReference type="Pfam" id="PF13673">
    <property type="entry name" value="Acetyltransf_10"/>
    <property type="match status" value="1"/>
</dbReference>
<gene>
    <name evidence="4" type="ORF">OGATHE_002054</name>
</gene>
<reference evidence="4" key="2">
    <citation type="submission" date="2021-01" db="EMBL/GenBank/DDBJ databases">
        <authorList>
            <person name="Schikora-Tamarit M.A."/>
        </authorList>
    </citation>
    <scope>NUCLEOTIDE SEQUENCE</scope>
    <source>
        <strain evidence="4">NCAIM Y.01608</strain>
    </source>
</reference>
<dbReference type="PROSITE" id="PS51186">
    <property type="entry name" value="GNAT"/>
    <property type="match status" value="1"/>
</dbReference>
<evidence type="ECO:0000256" key="1">
    <source>
        <dbReference type="ARBA" id="ARBA00022679"/>
    </source>
</evidence>
<dbReference type="GO" id="GO:0004145">
    <property type="term" value="F:diamine N-acetyltransferase activity"/>
    <property type="evidence" value="ECO:0007669"/>
    <property type="project" value="EnsemblFungi"/>
</dbReference>
<evidence type="ECO:0000313" key="4">
    <source>
        <dbReference type="EMBL" id="KAH3674074.1"/>
    </source>
</evidence>
<dbReference type="AlphaFoldDB" id="A0A1B7SH39"/>
<dbReference type="GO" id="GO:0004059">
    <property type="term" value="F:aralkylamine N-acetyltransferase activity"/>
    <property type="evidence" value="ECO:0007669"/>
    <property type="project" value="EnsemblFungi"/>
</dbReference>
<dbReference type="EMBL" id="JAEUBD010000526">
    <property type="protein sequence ID" value="KAH3674074.1"/>
    <property type="molecule type" value="Genomic_DNA"/>
</dbReference>
<dbReference type="InterPro" id="IPR000182">
    <property type="entry name" value="GNAT_dom"/>
</dbReference>
<dbReference type="Proteomes" id="UP000788993">
    <property type="component" value="Unassembled WGS sequence"/>
</dbReference>
<protein>
    <submittedName>
        <fullName evidence="4">Uncharacterized protein</fullName>
    </submittedName>
</protein>
<feature type="compositionally biased region" description="Basic and acidic residues" evidence="3">
    <location>
        <begin position="19"/>
        <end position="30"/>
    </location>
</feature>
<dbReference type="InterPro" id="IPR016181">
    <property type="entry name" value="Acyl_CoA_acyltransferase"/>
</dbReference>
<dbReference type="InterPro" id="IPR051635">
    <property type="entry name" value="SNAT-like"/>
</dbReference>
<keyword evidence="2" id="KW-0012">Acyltransferase</keyword>
<dbReference type="PANTHER" id="PTHR10908:SF0">
    <property type="entry name" value="SEROTONIN N-ACETYLTRANSFERASE"/>
    <property type="match status" value="1"/>
</dbReference>
<organism evidence="4 5">
    <name type="scientific">Ogataea polymorpha</name>
    <dbReference type="NCBI Taxonomy" id="460523"/>
    <lineage>
        <taxon>Eukaryota</taxon>
        <taxon>Fungi</taxon>
        <taxon>Dikarya</taxon>
        <taxon>Ascomycota</taxon>
        <taxon>Saccharomycotina</taxon>
        <taxon>Pichiomycetes</taxon>
        <taxon>Pichiales</taxon>
        <taxon>Pichiaceae</taxon>
        <taxon>Ogataea</taxon>
    </lineage>
</organism>